<evidence type="ECO:0000313" key="2">
    <source>
        <dbReference type="EMBL" id="PSN92454.1"/>
    </source>
</evidence>
<dbReference type="GO" id="GO:0046523">
    <property type="term" value="F:S-methyl-5-thioribose-1-phosphate isomerase activity"/>
    <property type="evidence" value="ECO:0007669"/>
    <property type="project" value="TreeGrafter"/>
</dbReference>
<organism evidence="2 3">
    <name type="scientific">Candidatus Marsarchaeota G2 archaeon ECH_B_SAG-M15</name>
    <dbReference type="NCBI Taxonomy" id="1978162"/>
    <lineage>
        <taxon>Archaea</taxon>
        <taxon>Candidatus Marsarchaeota</taxon>
        <taxon>Candidatus Marsarchaeota group 2</taxon>
    </lineage>
</organism>
<dbReference type="InterPro" id="IPR037171">
    <property type="entry name" value="NagB/RpiA_transferase-like"/>
</dbReference>
<gene>
    <name evidence="2" type="ORF">B9Q08_01390</name>
</gene>
<sequence length="266" mass="29251">MDTNIVDVARRILADRVSGSTTLVKRLLNALIEMKPTPEEASLALKTISTSVKHMVILRNVATTCLRLIERGVTPNEAAERMLEELNRSTEVCVEVGVERLGNHERFLTLSNSDQLLKLFTALNPTTVYILESRPGGEGTILAQAIKKQGKPAIVAPDLSAHILCRRVDCVVVGTDAVYEQGFVNKLGTGLLTHLCVANSKPVYAITTKWKVAIANKDMKTTVRNRYNSVFEWVDCGQLSSYITELGVLEPSVAYTRLLKELKATG</sequence>
<reference evidence="2 3" key="1">
    <citation type="submission" date="2017-04" db="EMBL/GenBank/DDBJ databases">
        <title>Novel microbial lineages endemic to geothermal iron-oxide mats fill important gaps in the evolutionary history of Archaea.</title>
        <authorList>
            <person name="Jay Z.J."/>
            <person name="Beam J.P."/>
            <person name="Dlakic M."/>
            <person name="Rusch D.B."/>
            <person name="Kozubal M.A."/>
            <person name="Inskeep W.P."/>
        </authorList>
    </citation>
    <scope>NUCLEOTIDE SEQUENCE [LARGE SCALE GENOMIC DNA]</scope>
    <source>
        <strain evidence="2">ECH_B_SAG-M15</strain>
    </source>
</reference>
<dbReference type="EMBL" id="NEXJ01000023">
    <property type="protein sequence ID" value="PSN92454.1"/>
    <property type="molecule type" value="Genomic_DNA"/>
</dbReference>
<name>A0A2R6B1E6_9ARCH</name>
<evidence type="ECO:0000256" key="1">
    <source>
        <dbReference type="RuleBase" id="RU003814"/>
    </source>
</evidence>
<dbReference type="Proteomes" id="UP000240490">
    <property type="component" value="Unassembled WGS sequence"/>
</dbReference>
<comment type="caution">
    <text evidence="2">The sequence shown here is derived from an EMBL/GenBank/DDBJ whole genome shotgun (WGS) entry which is preliminary data.</text>
</comment>
<dbReference type="SUPFAM" id="SSF100950">
    <property type="entry name" value="NagB/RpiA/CoA transferase-like"/>
    <property type="match status" value="1"/>
</dbReference>
<comment type="similarity">
    <text evidence="1">Belongs to the eIF-2B alpha/beta/delta subunits family.</text>
</comment>
<proteinExistence type="inferred from homology"/>
<dbReference type="InterPro" id="IPR000649">
    <property type="entry name" value="IF-2B-related"/>
</dbReference>
<dbReference type="PANTHER" id="PTHR43475">
    <property type="entry name" value="METHYLTHIORIBOSE-1-PHOSPHATE ISOMERASE"/>
    <property type="match status" value="1"/>
</dbReference>
<protein>
    <recommendedName>
        <fullName evidence="4">Initiation factor 2B</fullName>
    </recommendedName>
</protein>
<dbReference type="GO" id="GO:0019509">
    <property type="term" value="P:L-methionine salvage from methylthioadenosine"/>
    <property type="evidence" value="ECO:0007669"/>
    <property type="project" value="TreeGrafter"/>
</dbReference>
<dbReference type="Gene3D" id="3.40.50.10470">
    <property type="entry name" value="Translation initiation factor eif-2b, domain 2"/>
    <property type="match status" value="1"/>
</dbReference>
<evidence type="ECO:0008006" key="4">
    <source>
        <dbReference type="Google" id="ProtNLM"/>
    </source>
</evidence>
<dbReference type="AlphaFoldDB" id="A0A2R6B1E6"/>
<dbReference type="PANTHER" id="PTHR43475:SF3">
    <property type="entry name" value="TRANSLATION INITIATION FACTOR EIF-2B SUBUNIT FAMILY PROTEIN (AFU_ORTHOLOGUE AFUA_2G14290)"/>
    <property type="match status" value="1"/>
</dbReference>
<evidence type="ECO:0000313" key="3">
    <source>
        <dbReference type="Proteomes" id="UP000240490"/>
    </source>
</evidence>
<accession>A0A2R6B1E6</accession>
<dbReference type="InterPro" id="IPR042529">
    <property type="entry name" value="IF_2B-like_C"/>
</dbReference>
<dbReference type="Pfam" id="PF01008">
    <property type="entry name" value="IF-2B"/>
    <property type="match status" value="1"/>
</dbReference>